<dbReference type="PROSITE" id="PS50113">
    <property type="entry name" value="PAC"/>
    <property type="match status" value="1"/>
</dbReference>
<dbReference type="SUPFAM" id="SSF52172">
    <property type="entry name" value="CheY-like"/>
    <property type="match status" value="1"/>
</dbReference>
<dbReference type="Pfam" id="PF13426">
    <property type="entry name" value="PAS_9"/>
    <property type="match status" value="2"/>
</dbReference>
<dbReference type="InterPro" id="IPR000014">
    <property type="entry name" value="PAS"/>
</dbReference>
<evidence type="ECO:0000256" key="3">
    <source>
        <dbReference type="ARBA" id="ARBA00022553"/>
    </source>
</evidence>
<evidence type="ECO:0000256" key="5">
    <source>
        <dbReference type="PROSITE-ProRule" id="PRU00110"/>
    </source>
</evidence>
<dbReference type="SUPFAM" id="SSF47226">
    <property type="entry name" value="Histidine-containing phosphotransfer domain, HPT domain"/>
    <property type="match status" value="1"/>
</dbReference>
<dbReference type="InterPro" id="IPR036890">
    <property type="entry name" value="HATPase_C_sf"/>
</dbReference>
<feature type="domain" description="Response regulatory" evidence="9">
    <location>
        <begin position="729"/>
        <end position="845"/>
    </location>
</feature>
<keyword evidence="4" id="KW-0902">Two-component regulatory system</keyword>
<dbReference type="Gene3D" id="1.10.287.130">
    <property type="match status" value="1"/>
</dbReference>
<accession>A0A4R3N0A3</accession>
<proteinExistence type="predicted"/>
<dbReference type="CDD" id="cd00082">
    <property type="entry name" value="HisKA"/>
    <property type="match status" value="1"/>
</dbReference>
<comment type="catalytic activity">
    <reaction evidence="1">
        <text>ATP + protein L-histidine = ADP + protein N-phospho-L-histidine.</text>
        <dbReference type="EC" id="2.7.13.3"/>
    </reaction>
</comment>
<dbReference type="CDD" id="cd00130">
    <property type="entry name" value="PAS"/>
    <property type="match status" value="2"/>
</dbReference>
<dbReference type="SUPFAM" id="SSF55785">
    <property type="entry name" value="PYP-like sensor domain (PAS domain)"/>
    <property type="match status" value="3"/>
</dbReference>
<dbReference type="InterPro" id="IPR003661">
    <property type="entry name" value="HisK_dim/P_dom"/>
</dbReference>
<evidence type="ECO:0000256" key="7">
    <source>
        <dbReference type="SAM" id="Coils"/>
    </source>
</evidence>
<feature type="domain" description="PAC" evidence="11">
    <location>
        <begin position="261"/>
        <end position="312"/>
    </location>
</feature>
<dbReference type="FunFam" id="3.30.565.10:FF:000010">
    <property type="entry name" value="Sensor histidine kinase RcsC"/>
    <property type="match status" value="1"/>
</dbReference>
<evidence type="ECO:0000259" key="11">
    <source>
        <dbReference type="PROSITE" id="PS50113"/>
    </source>
</evidence>
<evidence type="ECO:0000256" key="4">
    <source>
        <dbReference type="ARBA" id="ARBA00023012"/>
    </source>
</evidence>
<feature type="coiled-coil region" evidence="7">
    <location>
        <begin position="433"/>
        <end position="467"/>
    </location>
</feature>
<dbReference type="GO" id="GO:0000155">
    <property type="term" value="F:phosphorelay sensor kinase activity"/>
    <property type="evidence" value="ECO:0007669"/>
    <property type="project" value="InterPro"/>
</dbReference>
<dbReference type="Pfam" id="PF00072">
    <property type="entry name" value="Response_reg"/>
    <property type="match status" value="1"/>
</dbReference>
<evidence type="ECO:0000313" key="14">
    <source>
        <dbReference type="Proteomes" id="UP000295717"/>
    </source>
</evidence>
<dbReference type="Pfam" id="PF02518">
    <property type="entry name" value="HATPase_c"/>
    <property type="match status" value="1"/>
</dbReference>
<evidence type="ECO:0000259" key="8">
    <source>
        <dbReference type="PROSITE" id="PS50109"/>
    </source>
</evidence>
<dbReference type="EMBL" id="SMAO01000004">
    <property type="protein sequence ID" value="TCT21577.1"/>
    <property type="molecule type" value="Genomic_DNA"/>
</dbReference>
<dbReference type="PROSITE" id="PS50109">
    <property type="entry name" value="HIS_KIN"/>
    <property type="match status" value="1"/>
</dbReference>
<dbReference type="InterPro" id="IPR001610">
    <property type="entry name" value="PAC"/>
</dbReference>
<dbReference type="Gene3D" id="1.20.120.160">
    <property type="entry name" value="HPT domain"/>
    <property type="match status" value="1"/>
</dbReference>
<dbReference type="SUPFAM" id="SSF47384">
    <property type="entry name" value="Homodimeric domain of signal transducing histidine kinase"/>
    <property type="match status" value="1"/>
</dbReference>
<dbReference type="Gene3D" id="3.30.565.10">
    <property type="entry name" value="Histidine kinase-like ATPase, C-terminal domain"/>
    <property type="match status" value="1"/>
</dbReference>
<dbReference type="InterPro" id="IPR036641">
    <property type="entry name" value="HPT_dom_sf"/>
</dbReference>
<dbReference type="CDD" id="cd16922">
    <property type="entry name" value="HATPase_EvgS-ArcB-TorS-like"/>
    <property type="match status" value="1"/>
</dbReference>
<evidence type="ECO:0000256" key="6">
    <source>
        <dbReference type="PROSITE-ProRule" id="PRU00169"/>
    </source>
</evidence>
<dbReference type="InterPro" id="IPR003594">
    <property type="entry name" value="HATPase_dom"/>
</dbReference>
<feature type="modified residue" description="4-aspartylphosphate" evidence="6">
    <location>
        <position position="778"/>
    </location>
</feature>
<dbReference type="RefSeq" id="WP_132977152.1">
    <property type="nucleotide sequence ID" value="NZ_SMAO01000004.1"/>
</dbReference>
<dbReference type="PROSITE" id="PS50110">
    <property type="entry name" value="RESPONSE_REGULATORY"/>
    <property type="match status" value="1"/>
</dbReference>
<feature type="domain" description="PAS" evidence="10">
    <location>
        <begin position="57"/>
        <end position="100"/>
    </location>
</feature>
<reference evidence="13 14" key="1">
    <citation type="submission" date="2019-03" db="EMBL/GenBank/DDBJ databases">
        <title>Genomic Encyclopedia of Type Strains, Phase IV (KMG-IV): sequencing the most valuable type-strain genomes for metagenomic binning, comparative biology and taxonomic classification.</title>
        <authorList>
            <person name="Goeker M."/>
        </authorList>
    </citation>
    <scope>NUCLEOTIDE SEQUENCE [LARGE SCALE GENOMIC DNA]</scope>
    <source>
        <strain evidence="13 14">DSM 13587</strain>
    </source>
</reference>
<dbReference type="InterPro" id="IPR011006">
    <property type="entry name" value="CheY-like_superfamily"/>
</dbReference>
<dbReference type="Proteomes" id="UP000295717">
    <property type="component" value="Unassembled WGS sequence"/>
</dbReference>
<dbReference type="OrthoDB" id="9792854at2"/>
<dbReference type="Gene3D" id="3.40.50.2300">
    <property type="match status" value="1"/>
</dbReference>
<dbReference type="PRINTS" id="PR00344">
    <property type="entry name" value="BCTRLSENSOR"/>
</dbReference>
<dbReference type="SUPFAM" id="SSF55874">
    <property type="entry name" value="ATPase domain of HSP90 chaperone/DNA topoisomerase II/histidine kinase"/>
    <property type="match status" value="1"/>
</dbReference>
<dbReference type="InterPro" id="IPR008207">
    <property type="entry name" value="Sig_transdc_His_kin_Hpt_dom"/>
</dbReference>
<dbReference type="NCBIfam" id="TIGR00229">
    <property type="entry name" value="sensory_box"/>
    <property type="match status" value="3"/>
</dbReference>
<dbReference type="InterPro" id="IPR004358">
    <property type="entry name" value="Sig_transdc_His_kin-like_C"/>
</dbReference>
<evidence type="ECO:0000256" key="1">
    <source>
        <dbReference type="ARBA" id="ARBA00000085"/>
    </source>
</evidence>
<feature type="domain" description="HPt" evidence="12">
    <location>
        <begin position="884"/>
        <end position="983"/>
    </location>
</feature>
<dbReference type="GO" id="GO:0006355">
    <property type="term" value="P:regulation of DNA-templated transcription"/>
    <property type="evidence" value="ECO:0007669"/>
    <property type="project" value="InterPro"/>
</dbReference>
<dbReference type="EC" id="2.7.13.3" evidence="2"/>
<evidence type="ECO:0000259" key="12">
    <source>
        <dbReference type="PROSITE" id="PS50894"/>
    </source>
</evidence>
<dbReference type="PROSITE" id="PS50894">
    <property type="entry name" value="HPT"/>
    <property type="match status" value="1"/>
</dbReference>
<keyword evidence="3 6" id="KW-0597">Phosphoprotein</keyword>
<evidence type="ECO:0000256" key="2">
    <source>
        <dbReference type="ARBA" id="ARBA00012438"/>
    </source>
</evidence>
<dbReference type="InterPro" id="IPR000700">
    <property type="entry name" value="PAS-assoc_C"/>
</dbReference>
<dbReference type="InterPro" id="IPR001789">
    <property type="entry name" value="Sig_transdc_resp-reg_receiver"/>
</dbReference>
<gene>
    <name evidence="13" type="ORF">EDC35_104437</name>
</gene>
<dbReference type="InterPro" id="IPR035965">
    <property type="entry name" value="PAS-like_dom_sf"/>
</dbReference>
<dbReference type="InterPro" id="IPR036097">
    <property type="entry name" value="HisK_dim/P_sf"/>
</dbReference>
<dbReference type="InterPro" id="IPR005467">
    <property type="entry name" value="His_kinase_dom"/>
</dbReference>
<keyword evidence="14" id="KW-1185">Reference proteome</keyword>
<dbReference type="SMART" id="SM00091">
    <property type="entry name" value="PAS"/>
    <property type="match status" value="3"/>
</dbReference>
<feature type="domain" description="Histidine kinase" evidence="8">
    <location>
        <begin position="481"/>
        <end position="702"/>
    </location>
</feature>
<evidence type="ECO:0000259" key="9">
    <source>
        <dbReference type="PROSITE" id="PS50110"/>
    </source>
</evidence>
<dbReference type="GO" id="GO:0005886">
    <property type="term" value="C:plasma membrane"/>
    <property type="evidence" value="ECO:0007669"/>
    <property type="project" value="UniProtKB-SubCell"/>
</dbReference>
<sequence length="983" mass="108556">MTSRPGQPPAITDATNEAIWIPDPGHGCEGANASAPGLMTGSGLGPSGPVQGPLHSRESLYAVILNESPDGILLIDAETLRFVEFNDAACASLGYSREEFSRLGLADIDQSIMNGEFSQQSAALDRAGGGWFETTHRHRDGSLRHVEVATQQLETVQGRLWASVWHDVTERRVMHEQLAREIAFSQTVINAEVDGVAVCHRINQPPYVRFTVWNQAMIDLTGFSLDEINRLGWYQSIYLDPLIQEGARARMARMYQGDHLQGEEWIITRKDGESRHLRIHTAPVLEDERGSHVLALMHDVTEQVRNARALRESEARYRDLLETIPVGIVVHDALGRVIDHNATALTILGLAHERLHQLDSRTDHREMIAEDGSPLGADRYPVNRVIADHRPVRNALVGWVPHGVQDPRWFFINADPVFADGRLRQVRVSFTEVTEKKQAKDILARHREQLQEEVRARTAELETAKQLAETANAAKSTFLANVSHEVRTPLNVIIGLNRLLQNTATDAEQLERLGKVSDAAAHLLRVIDDILDFSRLEADALVLEPVDFMLSQSLDRLCVLTDERLETKGLSLRILIDPAIPDRLHGDPLRLGQILLNLLGNAIKFSDKGTITLGASLIEQSPATLLLRFEVRDEGIGMSGEHVAQLFHAFEQGDCSAARKFGGLGLGLAITRHLIGLMGGQIGVESGPETGSIFWFTARFGLPATEAAPAAPSAATPAERLIAAHSQARILVAEDNEISREVAKELLEEVKLSVDLAENGAIALRMAAAQPYDLILMDMQMPEMDGLEATRKIRALPGWRNRPILAMTANVFEQDRTRCLEAGMNDHLAKPVDSDHLYRTLLHWLGDGDEARGVDSAASPVDPAPVPEIMGLDMDQGIHHVGGNRALYCRLLNRFVNEHDDDIRRMETCLATGDDEEARRIVHTLKSTAATLGATELQRHAAALETAILNKATGEEIEHHRAATADLLQRIIRGIRDASFRIE</sequence>
<organism evidence="13 14">
    <name type="scientific">Thiobaca trueperi</name>
    <dbReference type="NCBI Taxonomy" id="127458"/>
    <lineage>
        <taxon>Bacteria</taxon>
        <taxon>Pseudomonadati</taxon>
        <taxon>Pseudomonadota</taxon>
        <taxon>Gammaproteobacteria</taxon>
        <taxon>Chromatiales</taxon>
        <taxon>Chromatiaceae</taxon>
        <taxon>Thiobaca</taxon>
    </lineage>
</organism>
<evidence type="ECO:0000259" key="10">
    <source>
        <dbReference type="PROSITE" id="PS50112"/>
    </source>
</evidence>
<evidence type="ECO:0000313" key="13">
    <source>
        <dbReference type="EMBL" id="TCT21577.1"/>
    </source>
</evidence>
<dbReference type="Pfam" id="PF00512">
    <property type="entry name" value="HisKA"/>
    <property type="match status" value="1"/>
</dbReference>
<dbReference type="SMART" id="SM00448">
    <property type="entry name" value="REC"/>
    <property type="match status" value="1"/>
</dbReference>
<feature type="modified residue" description="Phosphohistidine" evidence="5">
    <location>
        <position position="923"/>
    </location>
</feature>
<dbReference type="Gene3D" id="3.30.450.20">
    <property type="entry name" value="PAS domain"/>
    <property type="match status" value="3"/>
</dbReference>
<dbReference type="PANTHER" id="PTHR45339">
    <property type="entry name" value="HYBRID SIGNAL TRANSDUCTION HISTIDINE KINASE J"/>
    <property type="match status" value="1"/>
</dbReference>
<dbReference type="PANTHER" id="PTHR45339:SF3">
    <property type="entry name" value="HISTIDINE KINASE"/>
    <property type="match status" value="1"/>
</dbReference>
<dbReference type="Pfam" id="PF13188">
    <property type="entry name" value="PAS_8"/>
    <property type="match status" value="1"/>
</dbReference>
<dbReference type="PROSITE" id="PS50112">
    <property type="entry name" value="PAS"/>
    <property type="match status" value="2"/>
</dbReference>
<dbReference type="SMART" id="SM00388">
    <property type="entry name" value="HisKA"/>
    <property type="match status" value="1"/>
</dbReference>
<dbReference type="CDD" id="cd17546">
    <property type="entry name" value="REC_hyHK_CKI1_RcsC-like"/>
    <property type="match status" value="1"/>
</dbReference>
<dbReference type="SMART" id="SM00387">
    <property type="entry name" value="HATPase_c"/>
    <property type="match status" value="1"/>
</dbReference>
<protein>
    <recommendedName>
        <fullName evidence="2">histidine kinase</fullName>
        <ecNumber evidence="2">2.7.13.3</ecNumber>
    </recommendedName>
</protein>
<name>A0A4R3N0A3_9GAMM</name>
<keyword evidence="7" id="KW-0175">Coiled coil</keyword>
<dbReference type="SMART" id="SM00086">
    <property type="entry name" value="PAC"/>
    <property type="match status" value="2"/>
</dbReference>
<comment type="caution">
    <text evidence="13">The sequence shown here is derived from an EMBL/GenBank/DDBJ whole genome shotgun (WGS) entry which is preliminary data.</text>
</comment>
<feature type="domain" description="PAS" evidence="10">
    <location>
        <begin position="313"/>
        <end position="355"/>
    </location>
</feature>
<dbReference type="Pfam" id="PF01627">
    <property type="entry name" value="Hpt"/>
    <property type="match status" value="1"/>
</dbReference>
<dbReference type="AlphaFoldDB" id="A0A4R3N0A3"/>
<dbReference type="GO" id="GO:0005524">
    <property type="term" value="F:ATP binding"/>
    <property type="evidence" value="ECO:0007669"/>
    <property type="project" value="UniProtKB-KW"/>
</dbReference>